<keyword evidence="5" id="KW-1185">Reference proteome</keyword>
<evidence type="ECO:0000313" key="5">
    <source>
        <dbReference type="Proteomes" id="UP000824976"/>
    </source>
</evidence>
<sequence>MNRQQRLAAEKQQLLRRIQQQRLDLATEKNRWLDMTAPYDACWQKWARVRRYLVLIPPAIAILGIRHPQRLIGFARQVATVWSTVKLIRSMLPPPRR</sequence>
<protein>
    <submittedName>
        <fullName evidence="2">Cell division protein FtsH</fullName>
    </submittedName>
</protein>
<evidence type="ECO:0000313" key="4">
    <source>
        <dbReference type="Proteomes" id="UP000500801"/>
    </source>
</evidence>
<evidence type="ECO:0000313" key="3">
    <source>
        <dbReference type="EMBL" id="QYM92403.1"/>
    </source>
</evidence>
<feature type="coiled-coil region" evidence="1">
    <location>
        <begin position="1"/>
        <end position="31"/>
    </location>
</feature>
<dbReference type="Proteomes" id="UP000824976">
    <property type="component" value="Chromosome"/>
</dbReference>
<keyword evidence="1" id="KW-0175">Coiled coil</keyword>
<keyword evidence="2" id="KW-0132">Cell division</keyword>
<evidence type="ECO:0000256" key="1">
    <source>
        <dbReference type="SAM" id="Coils"/>
    </source>
</evidence>
<dbReference type="EMBL" id="CP033622">
    <property type="protein sequence ID" value="QIZ52524.1"/>
    <property type="molecule type" value="Genomic_DNA"/>
</dbReference>
<dbReference type="Pfam" id="PF13997">
    <property type="entry name" value="YqjK"/>
    <property type="match status" value="1"/>
</dbReference>
<keyword evidence="2" id="KW-0131">Cell cycle</keyword>
<dbReference type="InterPro" id="IPR025612">
    <property type="entry name" value="YqjK"/>
</dbReference>
<proteinExistence type="predicted"/>
<reference evidence="3 5" key="2">
    <citation type="submission" date="2019-06" db="EMBL/GenBank/DDBJ databases">
        <title>Complete genome of Dickeya zeae PL65.</title>
        <authorList>
            <person name="Boluk G."/>
            <person name="Arif M."/>
        </authorList>
    </citation>
    <scope>NUCLEOTIDE SEQUENCE [LARGE SCALE GENOMIC DNA]</scope>
    <source>
        <strain evidence="3 5">PL65</strain>
    </source>
</reference>
<dbReference type="GO" id="GO:0051301">
    <property type="term" value="P:cell division"/>
    <property type="evidence" value="ECO:0007669"/>
    <property type="project" value="UniProtKB-KW"/>
</dbReference>
<dbReference type="EMBL" id="CP040817">
    <property type="protein sequence ID" value="QYM92403.1"/>
    <property type="molecule type" value="Genomic_DNA"/>
</dbReference>
<organism evidence="2 4">
    <name type="scientific">Dickeya zeae</name>
    <dbReference type="NCBI Taxonomy" id="204042"/>
    <lineage>
        <taxon>Bacteria</taxon>
        <taxon>Pseudomonadati</taxon>
        <taxon>Pseudomonadota</taxon>
        <taxon>Gammaproteobacteria</taxon>
        <taxon>Enterobacterales</taxon>
        <taxon>Pectobacteriaceae</taxon>
        <taxon>Dickeya</taxon>
    </lineage>
</organism>
<reference evidence="2 4" key="1">
    <citation type="submission" date="2018-11" db="EMBL/GenBank/DDBJ databases">
        <title>Complete genome sequence of Dickeya zeae strain CE1 infecting Canna edulis Ker-Gawl. in China.</title>
        <authorList>
            <person name="Zhang J."/>
            <person name="Lin B."/>
            <person name="Shen H."/>
            <person name="Jiang S."/>
            <person name="Pu X."/>
            <person name="Sun D."/>
        </authorList>
    </citation>
    <scope>NUCLEOTIDE SEQUENCE [LARGE SCALE GENOMIC DNA]</scope>
    <source>
        <strain evidence="2 4">CE1</strain>
    </source>
</reference>
<gene>
    <name evidence="2" type="ORF">DWG24_18150</name>
    <name evidence="3" type="ORF">FGI21_11235</name>
</gene>
<dbReference type="AlphaFoldDB" id="A0AAE7D0Z0"/>
<name>A0AAE7D0Z0_9GAMM</name>
<dbReference type="Proteomes" id="UP000500801">
    <property type="component" value="Chromosome"/>
</dbReference>
<dbReference type="RefSeq" id="WP_168363530.1">
    <property type="nucleotide sequence ID" value="NZ_CP033622.1"/>
</dbReference>
<evidence type="ECO:0000313" key="2">
    <source>
        <dbReference type="EMBL" id="QIZ52524.1"/>
    </source>
</evidence>
<accession>A0AAE7D0Z0</accession>